<dbReference type="Gramene" id="EOY10545">
    <property type="protein sequence ID" value="EOY10545"/>
    <property type="gene ID" value="TCM_025878"/>
</dbReference>
<keyword evidence="6" id="KW-1185">Reference proteome</keyword>
<evidence type="ECO:0000256" key="2">
    <source>
        <dbReference type="ARBA" id="ARBA00022679"/>
    </source>
</evidence>
<dbReference type="InterPro" id="IPR016461">
    <property type="entry name" value="COMT-like"/>
</dbReference>
<keyword evidence="2" id="KW-0808">Transferase</keyword>
<dbReference type="EMBL" id="CM001883">
    <property type="protein sequence ID" value="EOY10545.1"/>
    <property type="molecule type" value="Genomic_DNA"/>
</dbReference>
<dbReference type="GO" id="GO:0032259">
    <property type="term" value="P:methylation"/>
    <property type="evidence" value="ECO:0007669"/>
    <property type="project" value="UniProtKB-KW"/>
</dbReference>
<evidence type="ECO:0000256" key="3">
    <source>
        <dbReference type="ARBA" id="ARBA00022691"/>
    </source>
</evidence>
<dbReference type="HOGENOM" id="CLU_005533_10_2_1"/>
<reference evidence="5 6" key="1">
    <citation type="journal article" date="2013" name="Genome Biol.">
        <title>The genome sequence of the most widely cultivated cacao type and its use to identify candidate genes regulating pod color.</title>
        <authorList>
            <person name="Motamayor J.C."/>
            <person name="Mockaitis K."/>
            <person name="Schmutz J."/>
            <person name="Haiminen N."/>
            <person name="Iii D.L."/>
            <person name="Cornejo O."/>
            <person name="Findley S.D."/>
            <person name="Zheng P."/>
            <person name="Utro F."/>
            <person name="Royaert S."/>
            <person name="Saski C."/>
            <person name="Jenkins J."/>
            <person name="Podicheti R."/>
            <person name="Zhao M."/>
            <person name="Scheffler B.E."/>
            <person name="Stack J.C."/>
            <person name="Feltus F.A."/>
            <person name="Mustiga G.M."/>
            <person name="Amores F."/>
            <person name="Phillips W."/>
            <person name="Marelli J.P."/>
            <person name="May G.D."/>
            <person name="Shapiro H."/>
            <person name="Ma J."/>
            <person name="Bustamante C.D."/>
            <person name="Schnell R.J."/>
            <person name="Main D."/>
            <person name="Gilbert D."/>
            <person name="Parida L."/>
            <person name="Kuhn D.N."/>
        </authorList>
    </citation>
    <scope>NUCLEOTIDE SEQUENCE [LARGE SCALE GENOMIC DNA]</scope>
    <source>
        <strain evidence="6">cv. Matina 1-6</strain>
    </source>
</reference>
<gene>
    <name evidence="5" type="ORF">TCM_025878</name>
</gene>
<evidence type="ECO:0000313" key="6">
    <source>
        <dbReference type="Proteomes" id="UP000026915"/>
    </source>
</evidence>
<keyword evidence="3" id="KW-0949">S-adenosyl-L-methionine</keyword>
<dbReference type="SUPFAM" id="SSF53335">
    <property type="entry name" value="S-adenosyl-L-methionine-dependent methyltransferases"/>
    <property type="match status" value="1"/>
</dbReference>
<feature type="domain" description="O-methyltransferase C-terminal" evidence="4">
    <location>
        <begin position="1"/>
        <end position="75"/>
    </location>
</feature>
<evidence type="ECO:0000313" key="5">
    <source>
        <dbReference type="EMBL" id="EOY10545.1"/>
    </source>
</evidence>
<dbReference type="PROSITE" id="PS51683">
    <property type="entry name" value="SAM_OMT_II"/>
    <property type="match status" value="1"/>
</dbReference>
<dbReference type="PANTHER" id="PTHR11746">
    <property type="entry name" value="O-METHYLTRANSFERASE"/>
    <property type="match status" value="1"/>
</dbReference>
<dbReference type="OMA" id="FAKIPHE"/>
<dbReference type="InterPro" id="IPR029063">
    <property type="entry name" value="SAM-dependent_MTases_sf"/>
</dbReference>
<proteinExistence type="predicted"/>
<sequence>MKKVLEIYKGFDGVSQVVDVGGGLGTNLKLIVSKYPQIKANFHLPLVVKDAPNFPSVEHIGGDMFAKIPHEKVVWQSDIIGIYSARTAHD</sequence>
<dbReference type="InParanoid" id="A0A061EZK5"/>
<dbReference type="GO" id="GO:0008171">
    <property type="term" value="F:O-methyltransferase activity"/>
    <property type="evidence" value="ECO:0007669"/>
    <property type="project" value="InterPro"/>
</dbReference>
<dbReference type="eggNOG" id="KOG3178">
    <property type="taxonomic scope" value="Eukaryota"/>
</dbReference>
<dbReference type="Pfam" id="PF00891">
    <property type="entry name" value="Methyltransf_2"/>
    <property type="match status" value="1"/>
</dbReference>
<dbReference type="AlphaFoldDB" id="A0A061EZK5"/>
<name>A0A061EZK5_THECC</name>
<accession>A0A061EZK5</accession>
<organism evidence="5 6">
    <name type="scientific">Theobroma cacao</name>
    <name type="common">Cacao</name>
    <name type="synonym">Cocoa</name>
    <dbReference type="NCBI Taxonomy" id="3641"/>
    <lineage>
        <taxon>Eukaryota</taxon>
        <taxon>Viridiplantae</taxon>
        <taxon>Streptophyta</taxon>
        <taxon>Embryophyta</taxon>
        <taxon>Tracheophyta</taxon>
        <taxon>Spermatophyta</taxon>
        <taxon>Magnoliopsida</taxon>
        <taxon>eudicotyledons</taxon>
        <taxon>Gunneridae</taxon>
        <taxon>Pentapetalae</taxon>
        <taxon>rosids</taxon>
        <taxon>malvids</taxon>
        <taxon>Malvales</taxon>
        <taxon>Malvaceae</taxon>
        <taxon>Byttnerioideae</taxon>
        <taxon>Theobroma</taxon>
    </lineage>
</organism>
<dbReference type="STRING" id="3641.A0A061EZK5"/>
<protein>
    <submittedName>
        <fullName evidence="5">Caffeic acid O-methyltransferase, putative</fullName>
    </submittedName>
</protein>
<keyword evidence="1" id="KW-0489">Methyltransferase</keyword>
<dbReference type="Proteomes" id="UP000026915">
    <property type="component" value="Chromosome 5"/>
</dbReference>
<dbReference type="InterPro" id="IPR001077">
    <property type="entry name" value="COMT_C"/>
</dbReference>
<dbReference type="Gene3D" id="3.40.50.150">
    <property type="entry name" value="Vaccinia Virus protein VP39"/>
    <property type="match status" value="1"/>
</dbReference>
<evidence type="ECO:0000259" key="4">
    <source>
        <dbReference type="Pfam" id="PF00891"/>
    </source>
</evidence>
<evidence type="ECO:0000256" key="1">
    <source>
        <dbReference type="ARBA" id="ARBA00022603"/>
    </source>
</evidence>